<gene>
    <name evidence="10" type="ORF">A1O5_09859</name>
</gene>
<feature type="region of interest" description="Disordered" evidence="9">
    <location>
        <begin position="75"/>
        <end position="120"/>
    </location>
</feature>
<organism evidence="10 11">
    <name type="scientific">Cladophialophora psammophila CBS 110553</name>
    <dbReference type="NCBI Taxonomy" id="1182543"/>
    <lineage>
        <taxon>Eukaryota</taxon>
        <taxon>Fungi</taxon>
        <taxon>Dikarya</taxon>
        <taxon>Ascomycota</taxon>
        <taxon>Pezizomycotina</taxon>
        <taxon>Eurotiomycetes</taxon>
        <taxon>Chaetothyriomycetidae</taxon>
        <taxon>Chaetothyriales</taxon>
        <taxon>Herpotrichiellaceae</taxon>
        <taxon>Cladophialophora</taxon>
    </lineage>
</organism>
<comment type="subcellular location">
    <subcellularLocation>
        <location evidence="1 8">Nucleus</location>
    </subcellularLocation>
</comment>
<evidence type="ECO:0000256" key="3">
    <source>
        <dbReference type="ARBA" id="ARBA00018363"/>
    </source>
</evidence>
<keyword evidence="6 8" id="KW-0131">Cell cycle</keyword>
<feature type="compositionally biased region" description="Basic residues" evidence="9">
    <location>
        <begin position="80"/>
        <end position="90"/>
    </location>
</feature>
<evidence type="ECO:0000256" key="2">
    <source>
        <dbReference type="ARBA" id="ARBA00007276"/>
    </source>
</evidence>
<dbReference type="GO" id="GO:1902977">
    <property type="term" value="P:mitotic DNA replication preinitiation complex assembly"/>
    <property type="evidence" value="ECO:0007669"/>
    <property type="project" value="TreeGrafter"/>
</dbReference>
<protein>
    <recommendedName>
        <fullName evidence="3 8">DNA replication regulator SLD2</fullName>
    </recommendedName>
</protein>
<feature type="region of interest" description="Disordered" evidence="9">
    <location>
        <begin position="435"/>
        <end position="607"/>
    </location>
</feature>
<name>W9WGG5_9EURO</name>
<keyword evidence="5 8" id="KW-0539">Nucleus</keyword>
<keyword evidence="4 8" id="KW-0235">DNA replication</keyword>
<dbReference type="GO" id="GO:0003697">
    <property type="term" value="F:single-stranded DNA binding"/>
    <property type="evidence" value="ECO:0007669"/>
    <property type="project" value="TreeGrafter"/>
</dbReference>
<dbReference type="AlphaFoldDB" id="W9WGG5"/>
<comment type="similarity">
    <text evidence="2 8">Belongs to the SLD2 family.</text>
</comment>
<dbReference type="CDD" id="cd22289">
    <property type="entry name" value="RecQL4_SLD2_NTD"/>
    <property type="match status" value="1"/>
</dbReference>
<evidence type="ECO:0000256" key="8">
    <source>
        <dbReference type="RuleBase" id="RU367067"/>
    </source>
</evidence>
<feature type="compositionally biased region" description="Low complexity" evidence="9">
    <location>
        <begin position="528"/>
        <end position="541"/>
    </location>
</feature>
<dbReference type="EMBL" id="AMGX01000017">
    <property type="protein sequence ID" value="EXJ67212.1"/>
    <property type="molecule type" value="Genomic_DNA"/>
</dbReference>
<dbReference type="Gene3D" id="1.10.10.1460">
    <property type="match status" value="1"/>
</dbReference>
<dbReference type="GO" id="GO:0000727">
    <property type="term" value="P:double-strand break repair via break-induced replication"/>
    <property type="evidence" value="ECO:0007669"/>
    <property type="project" value="TreeGrafter"/>
</dbReference>
<accession>W9WGG5</accession>
<comment type="caution">
    <text evidence="10">The sequence shown here is derived from an EMBL/GenBank/DDBJ whole genome shotgun (WGS) entry which is preliminary data.</text>
</comment>
<feature type="compositionally biased region" description="Basic residues" evidence="9">
    <location>
        <begin position="585"/>
        <end position="607"/>
    </location>
</feature>
<feature type="compositionally biased region" description="Basic and acidic residues" evidence="9">
    <location>
        <begin position="471"/>
        <end position="490"/>
    </location>
</feature>
<evidence type="ECO:0000256" key="4">
    <source>
        <dbReference type="ARBA" id="ARBA00022705"/>
    </source>
</evidence>
<proteinExistence type="inferred from homology"/>
<feature type="compositionally biased region" description="Basic and acidic residues" evidence="9">
    <location>
        <begin position="499"/>
        <end position="517"/>
    </location>
</feature>
<dbReference type="HOGENOM" id="CLU_033089_0_0_1"/>
<keyword evidence="11" id="KW-1185">Reference proteome</keyword>
<feature type="compositionally biased region" description="Polar residues" evidence="9">
    <location>
        <begin position="192"/>
        <end position="220"/>
    </location>
</feature>
<dbReference type="GO" id="GO:0031261">
    <property type="term" value="C:DNA replication preinitiation complex"/>
    <property type="evidence" value="ECO:0007669"/>
    <property type="project" value="TreeGrafter"/>
</dbReference>
<evidence type="ECO:0000256" key="7">
    <source>
        <dbReference type="ARBA" id="ARBA00025253"/>
    </source>
</evidence>
<dbReference type="OrthoDB" id="8775810at2759"/>
<evidence type="ECO:0000256" key="6">
    <source>
        <dbReference type="ARBA" id="ARBA00023306"/>
    </source>
</evidence>
<dbReference type="Proteomes" id="UP000019471">
    <property type="component" value="Unassembled WGS sequence"/>
</dbReference>
<evidence type="ECO:0000256" key="1">
    <source>
        <dbReference type="ARBA" id="ARBA00004123"/>
    </source>
</evidence>
<dbReference type="eggNOG" id="ENOG502SCF7">
    <property type="taxonomic scope" value="Eukaryota"/>
</dbReference>
<evidence type="ECO:0000313" key="11">
    <source>
        <dbReference type="Proteomes" id="UP000019471"/>
    </source>
</evidence>
<dbReference type="PANTHER" id="PTHR28124">
    <property type="entry name" value="DNA REPLICATION REGULATOR SLD2"/>
    <property type="match status" value="1"/>
</dbReference>
<feature type="compositionally biased region" description="Acidic residues" evidence="9">
    <location>
        <begin position="445"/>
        <end position="454"/>
    </location>
</feature>
<feature type="compositionally biased region" description="Low complexity" evidence="9">
    <location>
        <begin position="318"/>
        <end position="331"/>
    </location>
</feature>
<evidence type="ECO:0000313" key="10">
    <source>
        <dbReference type="EMBL" id="EXJ67212.1"/>
    </source>
</evidence>
<dbReference type="RefSeq" id="XP_007748627.1">
    <property type="nucleotide sequence ID" value="XM_007750437.1"/>
</dbReference>
<dbReference type="GO" id="GO:0006270">
    <property type="term" value="P:DNA replication initiation"/>
    <property type="evidence" value="ECO:0007669"/>
    <property type="project" value="UniProtKB-UniRule"/>
</dbReference>
<evidence type="ECO:0000256" key="9">
    <source>
        <dbReference type="SAM" id="MobiDB-lite"/>
    </source>
</evidence>
<feature type="region of interest" description="Disordered" evidence="9">
    <location>
        <begin position="318"/>
        <end position="344"/>
    </location>
</feature>
<dbReference type="Pfam" id="PF11719">
    <property type="entry name" value="Drc1-Sld2"/>
    <property type="match status" value="1"/>
</dbReference>
<dbReference type="InterPro" id="IPR021110">
    <property type="entry name" value="DNA_rep_checkpnt_protein"/>
</dbReference>
<feature type="region of interest" description="Disordered" evidence="9">
    <location>
        <begin position="1"/>
        <end position="20"/>
    </location>
</feature>
<dbReference type="PANTHER" id="PTHR28124:SF1">
    <property type="entry name" value="DNA REPLICATION REGULATOR SLD2"/>
    <property type="match status" value="1"/>
</dbReference>
<dbReference type="InterPro" id="IPR040203">
    <property type="entry name" value="Sld2"/>
</dbReference>
<feature type="compositionally biased region" description="Low complexity" evidence="9">
    <location>
        <begin position="560"/>
        <end position="571"/>
    </location>
</feature>
<evidence type="ECO:0000256" key="5">
    <source>
        <dbReference type="ARBA" id="ARBA00023242"/>
    </source>
</evidence>
<feature type="region of interest" description="Disordered" evidence="9">
    <location>
        <begin position="192"/>
        <end position="231"/>
    </location>
</feature>
<reference evidence="10 11" key="1">
    <citation type="submission" date="2013-03" db="EMBL/GenBank/DDBJ databases">
        <title>The Genome Sequence of Cladophialophora psammophila CBS 110553.</title>
        <authorList>
            <consortium name="The Broad Institute Genomics Platform"/>
            <person name="Cuomo C."/>
            <person name="de Hoog S."/>
            <person name="Gorbushina A."/>
            <person name="Walker B."/>
            <person name="Young S.K."/>
            <person name="Zeng Q."/>
            <person name="Gargeya S."/>
            <person name="Fitzgerald M."/>
            <person name="Haas B."/>
            <person name="Abouelleil A."/>
            <person name="Allen A.W."/>
            <person name="Alvarado L."/>
            <person name="Arachchi H.M."/>
            <person name="Berlin A.M."/>
            <person name="Chapman S.B."/>
            <person name="Gainer-Dewar J."/>
            <person name="Goldberg J."/>
            <person name="Griggs A."/>
            <person name="Gujja S."/>
            <person name="Hansen M."/>
            <person name="Howarth C."/>
            <person name="Imamovic A."/>
            <person name="Ireland A."/>
            <person name="Larimer J."/>
            <person name="McCowan C."/>
            <person name="Murphy C."/>
            <person name="Pearson M."/>
            <person name="Poon T.W."/>
            <person name="Priest M."/>
            <person name="Roberts A."/>
            <person name="Saif S."/>
            <person name="Shea T."/>
            <person name="Sisk P."/>
            <person name="Sykes S."/>
            <person name="Wortman J."/>
            <person name="Nusbaum C."/>
            <person name="Birren B."/>
        </authorList>
    </citation>
    <scope>NUCLEOTIDE SEQUENCE [LARGE SCALE GENOMIC DNA]</scope>
    <source>
        <strain evidence="10 11">CBS 110553</strain>
    </source>
</reference>
<dbReference type="GeneID" id="19194554"/>
<sequence length="607" mass="66217">MDTPTTLLDTPKRASLQSQADVLRTDLKEYERTFAGKHGGRKPGKDDIKADAVIAAKYKEYSRVRDVLVGKRRLDALNTPRRHQSTRRHGRADSAVSLTPHRGRKSFSPSRPLWHPNDIDPYDPPPSISPKVIPDAIGPTPRRDGTVLGIFDLLSNSGSKKSAESAPGSRKRKVDVLYDVAGDDGLRQLAVAQTPSQKPRQSSCTANVGLQATTPSTRVSASKRQHSKTPISEGRKFMLDHFFATPSAVRFATVIDGNDDTDAPTQTKIPLCDFVLTNSPTKDNGVGQGGQAIANVNDSTPPYLKRTFSFKDRLFAASGASTGKSSPSSTRRGPRRSLGYVKSAPKPLSQIIADLQQSKQDTQQRNDNNNEDEDDLDALREMEANEVNVLVNDSQTADGIATLEATGEGPVAKVWKKKGQKRTTRRVIMRPVKMKPSAAPKFVADDEDEDEGEDVGDRDKEGELAPALEYGDVHVEPKGSDMEHPVTEHEESSDEEFHDPDACDDTDKVLPVDERAQKGLTCRKKATPKSTLSSSSASSTKTLRKPLGGSSTGRDEETTTKAATATATTRTINPNAYAHMNFRSLKIKNKNSRAKRAGAGRFSRGRR</sequence>
<comment type="function">
    <text evidence="7 8">Has a role in the initiation of DNA replication. Required at S-phase checkpoint.</text>
</comment>
<dbReference type="GO" id="GO:0003688">
    <property type="term" value="F:DNA replication origin binding"/>
    <property type="evidence" value="ECO:0007669"/>
    <property type="project" value="TreeGrafter"/>
</dbReference>